<evidence type="ECO:0000256" key="4">
    <source>
        <dbReference type="ARBA" id="ARBA00022676"/>
    </source>
</evidence>
<dbReference type="NCBIfam" id="TIGR00215">
    <property type="entry name" value="lpxB"/>
    <property type="match status" value="1"/>
</dbReference>
<dbReference type="PANTHER" id="PTHR30372">
    <property type="entry name" value="LIPID-A-DISACCHARIDE SYNTHASE"/>
    <property type="match status" value="1"/>
</dbReference>
<proteinExistence type="inferred from homology"/>
<dbReference type="GO" id="GO:0016020">
    <property type="term" value="C:membrane"/>
    <property type="evidence" value="ECO:0007669"/>
    <property type="project" value="GOC"/>
</dbReference>
<dbReference type="GO" id="GO:0009245">
    <property type="term" value="P:lipid A biosynthetic process"/>
    <property type="evidence" value="ECO:0007669"/>
    <property type="project" value="UniProtKB-KW"/>
</dbReference>
<keyword evidence="2" id="KW-0444">Lipid biosynthesis</keyword>
<reference evidence="8" key="1">
    <citation type="submission" date="2018-06" db="EMBL/GenBank/DDBJ databases">
        <authorList>
            <person name="Zhirakovskaya E."/>
        </authorList>
    </citation>
    <scope>NUCLEOTIDE SEQUENCE</scope>
</reference>
<name>A0A3B0QTV5_9ZZZZ</name>
<dbReference type="GO" id="GO:0008915">
    <property type="term" value="F:lipid-A-disaccharide synthase activity"/>
    <property type="evidence" value="ECO:0007669"/>
    <property type="project" value="UniProtKB-EC"/>
</dbReference>
<organism evidence="8">
    <name type="scientific">hydrothermal vent metagenome</name>
    <dbReference type="NCBI Taxonomy" id="652676"/>
    <lineage>
        <taxon>unclassified sequences</taxon>
        <taxon>metagenomes</taxon>
        <taxon>ecological metagenomes</taxon>
    </lineage>
</organism>
<evidence type="ECO:0000256" key="5">
    <source>
        <dbReference type="ARBA" id="ARBA00022679"/>
    </source>
</evidence>
<evidence type="ECO:0000313" key="8">
    <source>
        <dbReference type="EMBL" id="VAV85054.1"/>
    </source>
</evidence>
<comment type="catalytic activity">
    <reaction evidence="7">
        <text>a lipid X + a UDP-2-N,3-O-bis[(3R)-3-hydroxyacyl]-alpha-D-glucosamine = a lipid A disaccharide + UDP + H(+)</text>
        <dbReference type="Rhea" id="RHEA:67828"/>
        <dbReference type="ChEBI" id="CHEBI:15378"/>
        <dbReference type="ChEBI" id="CHEBI:58223"/>
        <dbReference type="ChEBI" id="CHEBI:137748"/>
        <dbReference type="ChEBI" id="CHEBI:176338"/>
        <dbReference type="ChEBI" id="CHEBI:176343"/>
        <dbReference type="EC" id="2.4.1.182"/>
    </reaction>
</comment>
<dbReference type="InterPro" id="IPR003835">
    <property type="entry name" value="Glyco_trans_19"/>
</dbReference>
<dbReference type="AlphaFoldDB" id="A0A3B0QTV5"/>
<accession>A0A3B0QTV5</accession>
<keyword evidence="6" id="KW-0443">Lipid metabolism</keyword>
<dbReference type="PANTHER" id="PTHR30372:SF4">
    <property type="entry name" value="LIPID-A-DISACCHARIDE SYNTHASE, MITOCHONDRIAL-RELATED"/>
    <property type="match status" value="1"/>
</dbReference>
<gene>
    <name evidence="8" type="ORF">MNBD_DELTA01-414</name>
</gene>
<evidence type="ECO:0000256" key="3">
    <source>
        <dbReference type="ARBA" id="ARBA00022556"/>
    </source>
</evidence>
<dbReference type="SUPFAM" id="SSF53756">
    <property type="entry name" value="UDP-Glycosyltransferase/glycogen phosphorylase"/>
    <property type="match status" value="1"/>
</dbReference>
<keyword evidence="3" id="KW-0441">Lipid A biosynthesis</keyword>
<sequence>MSKKIFIISGEASGDLHGSSLISELKKLIPGVSFTGMGGPLMHSEGLIGLDSSAIAVVGIIEVAKKLGDIKKAFKRLQQMLEKDSFDCVVLVDYPDFNLRFAAKAKKLGIPIVYYISPQVWAWRKKRINKIAALVDKMLVVFPFEEELYRKVGVDVEHVGHPLTEKAVCPLSKEEAARKFEGTGKDAAMAVAILPGSRTEEVERHLAPMIAAVELVQKRLKTRLKILLPAARSLDDRIIEKAVKGSTSLVNIVRGDTYSALRAADAALVASGTATLETALIGTPMVIIYKLSGTTFFIGKRLIGIKNVGLPNIVAGKTIVTELIQDEATPENIADELTALLTNKDKRAAMQREFKEIKEKLGDGSAATRAALAITRVLGADAEVKQETTRP</sequence>
<evidence type="ECO:0000256" key="6">
    <source>
        <dbReference type="ARBA" id="ARBA00023098"/>
    </source>
</evidence>
<evidence type="ECO:0000256" key="7">
    <source>
        <dbReference type="ARBA" id="ARBA00048975"/>
    </source>
</evidence>
<dbReference type="Pfam" id="PF02684">
    <property type="entry name" value="LpxB"/>
    <property type="match status" value="1"/>
</dbReference>
<evidence type="ECO:0000256" key="2">
    <source>
        <dbReference type="ARBA" id="ARBA00022516"/>
    </source>
</evidence>
<dbReference type="GO" id="GO:0005543">
    <property type="term" value="F:phospholipid binding"/>
    <property type="evidence" value="ECO:0007669"/>
    <property type="project" value="TreeGrafter"/>
</dbReference>
<keyword evidence="5 8" id="KW-0808">Transferase</keyword>
<protein>
    <recommendedName>
        <fullName evidence="1">lipid-A-disaccharide synthase</fullName>
        <ecNumber evidence="1">2.4.1.182</ecNumber>
    </recommendedName>
</protein>
<evidence type="ECO:0000256" key="1">
    <source>
        <dbReference type="ARBA" id="ARBA00012687"/>
    </source>
</evidence>
<dbReference type="EC" id="2.4.1.182" evidence="1"/>
<keyword evidence="4 8" id="KW-0328">Glycosyltransferase</keyword>
<dbReference type="HAMAP" id="MF_00392">
    <property type="entry name" value="LpxB"/>
    <property type="match status" value="1"/>
</dbReference>
<dbReference type="EMBL" id="UOEA01000080">
    <property type="protein sequence ID" value="VAV85054.1"/>
    <property type="molecule type" value="Genomic_DNA"/>
</dbReference>